<name>A0A9X6NC82_HYPEX</name>
<keyword evidence="3" id="KW-1185">Reference proteome</keyword>
<sequence length="296" mass="33079">MAFILCVITSLMATAAVCYGYDLELQETMLQPSTSSRSCVTSNKQKAVDFMKAFETGAQEPLSAIHPDIIEHNLGGTNGIEGVRGFLQALNGSARTKTVRVFQDGDYVFAHNDYDFGAAFGLKYAFDVFRFDKNGLMAEHWDNLQVKPSRPNPSNRTMIDGTTRMQNLKPEETAKNKVAIRKLLQEYFIQGRGQNMNLPLYEYFFDNVIQHNPAIADGLLAMKVAYAANQAVKYTQLHMVLGEGDYVFTTSAGTRGGKAVAVHDLFRMSSGKVVEHWDIVEEIPPRGKWRNNNGKF</sequence>
<organism evidence="2 3">
    <name type="scientific">Hypsibius exemplaris</name>
    <name type="common">Freshwater tardigrade</name>
    <dbReference type="NCBI Taxonomy" id="2072580"/>
    <lineage>
        <taxon>Eukaryota</taxon>
        <taxon>Metazoa</taxon>
        <taxon>Ecdysozoa</taxon>
        <taxon>Tardigrada</taxon>
        <taxon>Eutardigrada</taxon>
        <taxon>Parachela</taxon>
        <taxon>Hypsibioidea</taxon>
        <taxon>Hypsibiidae</taxon>
        <taxon>Hypsibius</taxon>
    </lineage>
</organism>
<dbReference type="Gene3D" id="3.10.450.50">
    <property type="match status" value="2"/>
</dbReference>
<keyword evidence="1" id="KW-0732">Signal</keyword>
<feature type="signal peptide" evidence="1">
    <location>
        <begin position="1"/>
        <end position="20"/>
    </location>
</feature>
<dbReference type="Proteomes" id="UP000192578">
    <property type="component" value="Unassembled WGS sequence"/>
</dbReference>
<feature type="chain" id="PRO_5040997355" description="SnoaL-like domain-containing protein" evidence="1">
    <location>
        <begin position="21"/>
        <end position="296"/>
    </location>
</feature>
<evidence type="ECO:0000313" key="2">
    <source>
        <dbReference type="EMBL" id="OWA49943.1"/>
    </source>
</evidence>
<protein>
    <recommendedName>
        <fullName evidence="4">SnoaL-like domain-containing protein</fullName>
    </recommendedName>
</protein>
<accession>A0A9X6NC82</accession>
<dbReference type="EMBL" id="MTYJ01000178">
    <property type="protein sequence ID" value="OWA49943.1"/>
    <property type="molecule type" value="Genomic_DNA"/>
</dbReference>
<comment type="caution">
    <text evidence="2">The sequence shown here is derived from an EMBL/GenBank/DDBJ whole genome shotgun (WGS) entry which is preliminary data.</text>
</comment>
<evidence type="ECO:0008006" key="4">
    <source>
        <dbReference type="Google" id="ProtNLM"/>
    </source>
</evidence>
<proteinExistence type="predicted"/>
<dbReference type="SUPFAM" id="SSF54427">
    <property type="entry name" value="NTF2-like"/>
    <property type="match status" value="2"/>
</dbReference>
<gene>
    <name evidence="2" type="ORF">BV898_14477</name>
</gene>
<evidence type="ECO:0000256" key="1">
    <source>
        <dbReference type="SAM" id="SignalP"/>
    </source>
</evidence>
<dbReference type="InterPro" id="IPR032710">
    <property type="entry name" value="NTF2-like_dom_sf"/>
</dbReference>
<dbReference type="AlphaFoldDB" id="A0A9X6NC82"/>
<reference evidence="3" key="1">
    <citation type="submission" date="2017-01" db="EMBL/GenBank/DDBJ databases">
        <title>Comparative genomics of anhydrobiosis in the tardigrade Hypsibius dujardini.</title>
        <authorList>
            <person name="Yoshida Y."/>
            <person name="Koutsovoulos G."/>
            <person name="Laetsch D."/>
            <person name="Stevens L."/>
            <person name="Kumar S."/>
            <person name="Horikawa D."/>
            <person name="Ishino K."/>
            <person name="Komine S."/>
            <person name="Tomita M."/>
            <person name="Blaxter M."/>
            <person name="Arakawa K."/>
        </authorList>
    </citation>
    <scope>NUCLEOTIDE SEQUENCE [LARGE SCALE GENOMIC DNA]</scope>
    <source>
        <strain evidence="3">Z151</strain>
    </source>
</reference>
<dbReference type="OrthoDB" id="2155522at2759"/>
<evidence type="ECO:0000313" key="3">
    <source>
        <dbReference type="Proteomes" id="UP000192578"/>
    </source>
</evidence>